<evidence type="ECO:0000259" key="1">
    <source>
        <dbReference type="Pfam" id="PF01548"/>
    </source>
</evidence>
<dbReference type="AlphaFoldDB" id="A0A841K343"/>
<dbReference type="Pfam" id="PF02371">
    <property type="entry name" value="Transposase_20"/>
    <property type="match status" value="1"/>
</dbReference>
<dbReference type="GO" id="GO:0004803">
    <property type="term" value="F:transposase activity"/>
    <property type="evidence" value="ECO:0007669"/>
    <property type="project" value="InterPro"/>
</dbReference>
<dbReference type="EMBL" id="JACHEK010000019">
    <property type="protein sequence ID" value="MBB6147455.1"/>
    <property type="molecule type" value="Genomic_DNA"/>
</dbReference>
<comment type="caution">
    <text evidence="3">The sequence shown here is derived from an EMBL/GenBank/DDBJ whole genome shotgun (WGS) entry which is preliminary data.</text>
</comment>
<feature type="domain" description="Transposase IS110-like N-terminal" evidence="1">
    <location>
        <begin position="69"/>
        <end position="191"/>
    </location>
</feature>
<dbReference type="Pfam" id="PF01548">
    <property type="entry name" value="DEDD_Tnp_IS110"/>
    <property type="match status" value="1"/>
</dbReference>
<protein>
    <submittedName>
        <fullName evidence="3">Transposase</fullName>
    </submittedName>
</protein>
<reference evidence="3 4" key="1">
    <citation type="submission" date="2020-08" db="EMBL/GenBank/DDBJ databases">
        <title>Genomic Encyclopedia of Type Strains, Phase IV (KMG-IV): sequencing the most valuable type-strain genomes for metagenomic binning, comparative biology and taxonomic classification.</title>
        <authorList>
            <person name="Goeker M."/>
        </authorList>
    </citation>
    <scope>NUCLEOTIDE SEQUENCE [LARGE SCALE GENOMIC DNA]</scope>
    <source>
        <strain evidence="3 4">DSM 103733</strain>
    </source>
</reference>
<name>A0A841K343_9BACT</name>
<dbReference type="GO" id="GO:0003677">
    <property type="term" value="F:DNA binding"/>
    <property type="evidence" value="ECO:0007669"/>
    <property type="project" value="InterPro"/>
</dbReference>
<dbReference type="GO" id="GO:0006313">
    <property type="term" value="P:DNA transposition"/>
    <property type="evidence" value="ECO:0007669"/>
    <property type="project" value="InterPro"/>
</dbReference>
<proteinExistence type="predicted"/>
<sequence>MLPRGRTAPVHSVVYRPALSPGTAAQVTHDRTVARQLIVSTREVTVTGIICGVDVSGSSLEARLGPHGASASFPNTAAGIAALSQFCHAHQVSLVALEATGGYEQQAVAQLSDQELAVAVLNPRAVRQFAQSMGRLEKTDAIDAGMIAWYAEVKKPRPVTLAPHTQRHLRALVTRLRQLTELRTAQKNQQRLITDAVVQNSFAQLLALLAEQMTLLEQTIAALIEEDPMWRELNLAMRSIKGVAGRTVARLMADLPELGTLPNKTISKLAGVAPIAADSGQHQGRRRVRGGRSSVREILFIVASVVGRHEPDFIAFQQRLRAAGKPPKVVRIALAHKLLVRLNAKARQVRTLMQTTLPNQRVSA</sequence>
<dbReference type="InterPro" id="IPR003346">
    <property type="entry name" value="Transposase_20"/>
</dbReference>
<dbReference type="PANTHER" id="PTHR33055">
    <property type="entry name" value="TRANSPOSASE FOR INSERTION SEQUENCE ELEMENT IS1111A"/>
    <property type="match status" value="1"/>
</dbReference>
<feature type="domain" description="Transposase IS116/IS110/IS902 C-terminal" evidence="2">
    <location>
        <begin position="237"/>
        <end position="316"/>
    </location>
</feature>
<evidence type="ECO:0000313" key="3">
    <source>
        <dbReference type="EMBL" id="MBB6147455.1"/>
    </source>
</evidence>
<dbReference type="Proteomes" id="UP000538666">
    <property type="component" value="Unassembled WGS sequence"/>
</dbReference>
<keyword evidence="4" id="KW-1185">Reference proteome</keyword>
<dbReference type="NCBIfam" id="NF033542">
    <property type="entry name" value="transpos_IS110"/>
    <property type="match status" value="1"/>
</dbReference>
<dbReference type="InterPro" id="IPR047650">
    <property type="entry name" value="Transpos_IS110"/>
</dbReference>
<evidence type="ECO:0000259" key="2">
    <source>
        <dbReference type="Pfam" id="PF02371"/>
    </source>
</evidence>
<dbReference type="InterPro" id="IPR002525">
    <property type="entry name" value="Transp_IS110-like_N"/>
</dbReference>
<gene>
    <name evidence="3" type="ORF">HNQ77_005453</name>
</gene>
<organism evidence="3 4">
    <name type="scientific">Silvibacterium bohemicum</name>
    <dbReference type="NCBI Taxonomy" id="1577686"/>
    <lineage>
        <taxon>Bacteria</taxon>
        <taxon>Pseudomonadati</taxon>
        <taxon>Acidobacteriota</taxon>
        <taxon>Terriglobia</taxon>
        <taxon>Terriglobales</taxon>
        <taxon>Acidobacteriaceae</taxon>
        <taxon>Silvibacterium</taxon>
    </lineage>
</organism>
<accession>A0A841K343</accession>
<dbReference type="PANTHER" id="PTHR33055:SF13">
    <property type="entry name" value="TRANSPOSASE"/>
    <property type="match status" value="1"/>
</dbReference>
<evidence type="ECO:0000313" key="4">
    <source>
        <dbReference type="Proteomes" id="UP000538666"/>
    </source>
</evidence>